<reference key="2">
    <citation type="submission" date="2011-10" db="EMBL/GenBank/DDBJ databases">
        <title>The genome and transcriptome sequence of Clonorchis sinensis provide insights into the carcinogenic liver fluke.</title>
        <authorList>
            <person name="Wang X."/>
            <person name="Huang Y."/>
            <person name="Chen W."/>
            <person name="Liu H."/>
            <person name="Guo L."/>
            <person name="Chen Y."/>
            <person name="Luo F."/>
            <person name="Zhou W."/>
            <person name="Sun J."/>
            <person name="Mao Q."/>
            <person name="Liang P."/>
            <person name="Zhou C."/>
            <person name="Tian Y."/>
            <person name="Men J."/>
            <person name="Lv X."/>
            <person name="Huang L."/>
            <person name="Zhou J."/>
            <person name="Hu Y."/>
            <person name="Li R."/>
            <person name="Zhang F."/>
            <person name="Lei H."/>
            <person name="Li X."/>
            <person name="Hu X."/>
            <person name="Liang C."/>
            <person name="Xu J."/>
            <person name="Wu Z."/>
            <person name="Yu X."/>
        </authorList>
    </citation>
    <scope>NUCLEOTIDE SEQUENCE</scope>
    <source>
        <strain>Henan</strain>
    </source>
</reference>
<dbReference type="Proteomes" id="UP000008909">
    <property type="component" value="Unassembled WGS sequence"/>
</dbReference>
<organism evidence="2 3">
    <name type="scientific">Clonorchis sinensis</name>
    <name type="common">Chinese liver fluke</name>
    <dbReference type="NCBI Taxonomy" id="79923"/>
    <lineage>
        <taxon>Eukaryota</taxon>
        <taxon>Metazoa</taxon>
        <taxon>Spiralia</taxon>
        <taxon>Lophotrochozoa</taxon>
        <taxon>Platyhelminthes</taxon>
        <taxon>Trematoda</taxon>
        <taxon>Digenea</taxon>
        <taxon>Opisthorchiida</taxon>
        <taxon>Opisthorchiata</taxon>
        <taxon>Opisthorchiidae</taxon>
        <taxon>Clonorchis</taxon>
    </lineage>
</organism>
<keyword evidence="1" id="KW-1133">Transmembrane helix</keyword>
<keyword evidence="3" id="KW-1185">Reference proteome</keyword>
<sequence length="164" mass="18608">MNKPQFLPTILLGFAIALVSLGLLMPYWYCGDLFFKCQEDDIPDYLFGFFFLSFMPSELMFKTSSLLLTGAICLTVVFVLSLMEYFLEAVRANLIWLATRVVLLILGTMSLWSGILLYTTFRTEWSNLVTITGCVLASNVILLTVINSECVLNARFKRTTRMPV</sequence>
<proteinExistence type="predicted"/>
<feature type="transmembrane region" description="Helical" evidence="1">
    <location>
        <begin position="130"/>
        <end position="152"/>
    </location>
</feature>
<name>G7YEI9_CLOSI</name>
<dbReference type="AlphaFoldDB" id="G7YEI9"/>
<gene>
    <name evidence="2" type="ORF">CLF_106003</name>
</gene>
<keyword evidence="1" id="KW-0472">Membrane</keyword>
<evidence type="ECO:0000313" key="2">
    <source>
        <dbReference type="EMBL" id="GAA51372.1"/>
    </source>
</evidence>
<feature type="transmembrane region" description="Helical" evidence="1">
    <location>
        <begin position="94"/>
        <end position="118"/>
    </location>
</feature>
<feature type="transmembrane region" description="Helical" evidence="1">
    <location>
        <begin position="6"/>
        <end position="30"/>
    </location>
</feature>
<accession>G7YEI9</accession>
<evidence type="ECO:0008006" key="4">
    <source>
        <dbReference type="Google" id="ProtNLM"/>
    </source>
</evidence>
<reference evidence="2" key="1">
    <citation type="journal article" date="2011" name="Genome Biol.">
        <title>The draft genome of the carcinogenic human liver fluke Clonorchis sinensis.</title>
        <authorList>
            <person name="Wang X."/>
            <person name="Chen W."/>
            <person name="Huang Y."/>
            <person name="Sun J."/>
            <person name="Men J."/>
            <person name="Liu H."/>
            <person name="Luo F."/>
            <person name="Guo L."/>
            <person name="Lv X."/>
            <person name="Deng C."/>
            <person name="Zhou C."/>
            <person name="Fan Y."/>
            <person name="Li X."/>
            <person name="Huang L."/>
            <person name="Hu Y."/>
            <person name="Liang C."/>
            <person name="Hu X."/>
            <person name="Xu J."/>
            <person name="Yu X."/>
        </authorList>
    </citation>
    <scope>NUCLEOTIDE SEQUENCE [LARGE SCALE GENOMIC DNA]</scope>
    <source>
        <strain evidence="2">Henan</strain>
    </source>
</reference>
<keyword evidence="1" id="KW-0812">Transmembrane</keyword>
<protein>
    <recommendedName>
        <fullName evidence="4">Transmembrane protein</fullName>
    </recommendedName>
</protein>
<evidence type="ECO:0000256" key="1">
    <source>
        <dbReference type="SAM" id="Phobius"/>
    </source>
</evidence>
<feature type="transmembrane region" description="Helical" evidence="1">
    <location>
        <begin position="67"/>
        <end position="87"/>
    </location>
</feature>
<evidence type="ECO:0000313" key="3">
    <source>
        <dbReference type="Proteomes" id="UP000008909"/>
    </source>
</evidence>
<dbReference type="EMBL" id="DF143145">
    <property type="protein sequence ID" value="GAA51372.1"/>
    <property type="molecule type" value="Genomic_DNA"/>
</dbReference>